<proteinExistence type="predicted"/>
<dbReference type="AlphaFoldDB" id="N1VZ38"/>
<comment type="caution">
    <text evidence="2">The sequence shown here is derived from an EMBL/GenBank/DDBJ whole genome shotgun (WGS) entry which is preliminary data.</text>
</comment>
<name>N1VZ38_9LEPT</name>
<reference evidence="2" key="1">
    <citation type="submission" date="2013-03" db="EMBL/GenBank/DDBJ databases">
        <authorList>
            <person name="Harkins D.M."/>
            <person name="Durkin A.S."/>
            <person name="Brinkac L.M."/>
            <person name="Haft D.H."/>
            <person name="Selengut J.D."/>
            <person name="Sanka R."/>
            <person name="DePew J."/>
            <person name="Purushe J."/>
            <person name="Hartskeerl R.A."/>
            <person name="Ahmed A."/>
            <person name="van der Linden H."/>
            <person name="Goris M.G.A."/>
            <person name="Vinetz J.M."/>
            <person name="Sutton G.G."/>
            <person name="Nierman W.C."/>
            <person name="Fouts D.E."/>
        </authorList>
    </citation>
    <scope>NUCLEOTIDE SEQUENCE [LARGE SCALE GENOMIC DNA]</scope>
    <source>
        <strain evidence="2">LT 11-33</strain>
    </source>
</reference>
<organism evidence="2 3">
    <name type="scientific">Leptospira terpstrae serovar Hualin str. LT 11-33 = ATCC 700639</name>
    <dbReference type="NCBI Taxonomy" id="1257025"/>
    <lineage>
        <taxon>Bacteria</taxon>
        <taxon>Pseudomonadati</taxon>
        <taxon>Spirochaetota</taxon>
        <taxon>Spirochaetia</taxon>
        <taxon>Leptospirales</taxon>
        <taxon>Leptospiraceae</taxon>
        <taxon>Leptospira</taxon>
    </lineage>
</organism>
<protein>
    <submittedName>
        <fullName evidence="2">Uncharacterized protein</fullName>
    </submittedName>
</protein>
<evidence type="ECO:0000313" key="3">
    <source>
        <dbReference type="Proteomes" id="UP000012371"/>
    </source>
</evidence>
<dbReference type="RefSeq" id="WP_002974797.1">
    <property type="nucleotide sequence ID" value="NZ_AOGW02000012.1"/>
</dbReference>
<dbReference type="Proteomes" id="UP000012371">
    <property type="component" value="Unassembled WGS sequence"/>
</dbReference>
<feature type="region of interest" description="Disordered" evidence="1">
    <location>
        <begin position="267"/>
        <end position="298"/>
    </location>
</feature>
<accession>N1VZ38</accession>
<gene>
    <name evidence="2" type="ORF">LEP1GSC203_0312</name>
</gene>
<dbReference type="STRING" id="1257025.LEP1GSC203_0312"/>
<sequence>MPKLKELSVDKLHLDLHNFRTVAQKTELQAVNSMISISPNKFWALLESLLDDGYIKTETIIVLEKSGKYTIKEGNRRVAAIKIILSKYKKIEIPDHLQTRIKELQKAWKKNNEVLPCTIYQESEIQQIEKLISLIHSKGEQAGRDQWTAVARARYARDVKKENELGLNLLESFLSNCKKLSPNQKESWSGDYHLTVLNDALRKLHTPMGYKSITELVKSYPKKNRSILEKILIDIGTQQLGFKQIRNEEDFFGIKYGIILPNISTTTTGQPTNPSTPIAIPAKPPTPEKPKPDTLSLTDPKNVTKILKSFHPKGKYREKVVTLLTELKNLNLEKHPHSFCFLLRSMFEISAKAYCIDHKAASGPAATKADGQDRNLVDILRDITNHLTNNKSDKAKTKELHGAMTELAKPDGILSVTSLNQLIHNPKFSITPSDISITFTNVFPLLEELNK</sequence>
<dbReference type="OrthoDB" id="9769293at2"/>
<evidence type="ECO:0000256" key="1">
    <source>
        <dbReference type="SAM" id="MobiDB-lite"/>
    </source>
</evidence>
<evidence type="ECO:0000313" key="2">
    <source>
        <dbReference type="EMBL" id="EMY60686.1"/>
    </source>
</evidence>
<keyword evidence="3" id="KW-1185">Reference proteome</keyword>
<feature type="compositionally biased region" description="Low complexity" evidence="1">
    <location>
        <begin position="267"/>
        <end position="281"/>
    </location>
</feature>
<dbReference type="EMBL" id="AOGW02000012">
    <property type="protein sequence ID" value="EMY60686.1"/>
    <property type="molecule type" value="Genomic_DNA"/>
</dbReference>